<dbReference type="RefSeq" id="XP_030979061.1">
    <property type="nucleotide sequence ID" value="XM_031128123.1"/>
</dbReference>
<keyword evidence="1" id="KW-1185">Reference proteome</keyword>
<dbReference type="Proteomes" id="UP000515153">
    <property type="component" value="Chromosome V"/>
</dbReference>
<reference evidence="1 2" key="1">
    <citation type="journal article" date="2019" name="Mol. Biol. Evol.">
        <title>Blast fungal genomes show frequent chromosomal changes, gene gains and losses, and effector gene turnover.</title>
        <authorList>
            <person name="Gomez Luciano L.B."/>
            <person name="Jason Tsai I."/>
            <person name="Chuma I."/>
            <person name="Tosa Y."/>
            <person name="Chen Y.H."/>
            <person name="Li J.Y."/>
            <person name="Li M.Y."/>
            <person name="Jade Lu M.Y."/>
            <person name="Nakayashiki H."/>
            <person name="Li W.H."/>
        </authorList>
    </citation>
    <scope>NUCLEOTIDE SEQUENCE [LARGE SCALE GENOMIC DNA]</scope>
    <source>
        <strain evidence="1 2">NI907</strain>
    </source>
</reference>
<evidence type="ECO:0000313" key="1">
    <source>
        <dbReference type="Proteomes" id="UP000515153"/>
    </source>
</evidence>
<sequence length="183" mass="20919">MDKAYLLADKYEVPGMELYVRGLVKNEVKQYQARHDVVVWMLDDVFGKTINTKSHIALREPLLRLAVSMRNDESMWENLQPVMRSHPEFSVGLANYFHRMLGRKRIACCLEENEETQDPDLDATDIRCYSCGECGASKRNAAYANDSISDRCGDSESRQLRDEEFSEDWEAEELKCAKAAAGP</sequence>
<dbReference type="KEGG" id="pgri:PgNI_08123"/>
<organism evidence="1 2">
    <name type="scientific">Pyricularia grisea</name>
    <name type="common">Crabgrass-specific blast fungus</name>
    <name type="synonym">Magnaporthe grisea</name>
    <dbReference type="NCBI Taxonomy" id="148305"/>
    <lineage>
        <taxon>Eukaryota</taxon>
        <taxon>Fungi</taxon>
        <taxon>Dikarya</taxon>
        <taxon>Ascomycota</taxon>
        <taxon>Pezizomycotina</taxon>
        <taxon>Sordariomycetes</taxon>
        <taxon>Sordariomycetidae</taxon>
        <taxon>Magnaporthales</taxon>
        <taxon>Pyriculariaceae</taxon>
        <taxon>Pyricularia</taxon>
    </lineage>
</organism>
<reference evidence="2" key="3">
    <citation type="submission" date="2025-08" db="UniProtKB">
        <authorList>
            <consortium name="RefSeq"/>
        </authorList>
    </citation>
    <scope>IDENTIFICATION</scope>
    <source>
        <strain evidence="2">NI907</strain>
    </source>
</reference>
<gene>
    <name evidence="2" type="ORF">PgNI_08123</name>
</gene>
<dbReference type="AlphaFoldDB" id="A0A6P8AVW1"/>
<proteinExistence type="predicted"/>
<reference evidence="2" key="2">
    <citation type="submission" date="2019-10" db="EMBL/GenBank/DDBJ databases">
        <authorList>
            <consortium name="NCBI Genome Project"/>
        </authorList>
    </citation>
    <scope>NUCLEOTIDE SEQUENCE</scope>
    <source>
        <strain evidence="2">NI907</strain>
    </source>
</reference>
<name>A0A6P8AVW1_PYRGI</name>
<accession>A0A6P8AVW1</accession>
<protein>
    <submittedName>
        <fullName evidence="2">Uncharacterized protein</fullName>
    </submittedName>
</protein>
<dbReference type="GeneID" id="41963032"/>
<evidence type="ECO:0000313" key="2">
    <source>
        <dbReference type="RefSeq" id="XP_030979061.1"/>
    </source>
</evidence>